<organism evidence="2 3">
    <name type="scientific">Giardia muris</name>
    <dbReference type="NCBI Taxonomy" id="5742"/>
    <lineage>
        <taxon>Eukaryota</taxon>
        <taxon>Metamonada</taxon>
        <taxon>Diplomonadida</taxon>
        <taxon>Hexamitidae</taxon>
        <taxon>Giardiinae</taxon>
        <taxon>Giardia</taxon>
    </lineage>
</organism>
<protein>
    <submittedName>
        <fullName evidence="2">Ankyrin repeat protein 1</fullName>
    </submittedName>
</protein>
<evidence type="ECO:0000313" key="3">
    <source>
        <dbReference type="Proteomes" id="UP000315496"/>
    </source>
</evidence>
<evidence type="ECO:0000313" key="2">
    <source>
        <dbReference type="EMBL" id="TNJ29752.1"/>
    </source>
</evidence>
<sequence length="318" mass="35374">MAHAWFRAASQGDVSFLSLQYHRYACSSNERGLTALMVAVKSRQIDAIELLTPLEARLTTPRGTTALMIAAEEGFHEAVVFLAPSEGRMRTAETALIRAVKAGDTKMVSLLLPYEACYASECIRFAELSKQYEVSQLLRGVVEGGIPPLPDMQLTVRSLGSATTTERVPLISEELLATQKDLSMAQDALHLATSRMEELEMEVDRLRATASNCEGLVGELEQAKGKIAELSEEVDVLFNDNRALRLQQDKSEQALKRLGPCPKCRQMRGELRTTKGENVRLIAENMDLQERVLQMSYQVPPSIFTDEEIRRLKVGNKC</sequence>
<dbReference type="Gene3D" id="1.25.40.20">
    <property type="entry name" value="Ankyrin repeat-containing domain"/>
    <property type="match status" value="1"/>
</dbReference>
<keyword evidence="1" id="KW-0175">Coiled coil</keyword>
<comment type="caution">
    <text evidence="2">The sequence shown here is derived from an EMBL/GenBank/DDBJ whole genome shotgun (WGS) entry which is preliminary data.</text>
</comment>
<dbReference type="PANTHER" id="PTHR24120:SF4">
    <property type="entry name" value="GH07239P"/>
    <property type="match status" value="1"/>
</dbReference>
<dbReference type="Pfam" id="PF12796">
    <property type="entry name" value="Ank_2"/>
    <property type="match status" value="1"/>
</dbReference>
<dbReference type="SUPFAM" id="SSF48403">
    <property type="entry name" value="Ankyrin repeat"/>
    <property type="match status" value="1"/>
</dbReference>
<dbReference type="EMBL" id="VDLU01000001">
    <property type="protein sequence ID" value="TNJ29752.1"/>
    <property type="molecule type" value="Genomic_DNA"/>
</dbReference>
<reference evidence="2 3" key="1">
    <citation type="submission" date="2019-05" db="EMBL/GenBank/DDBJ databases">
        <title>The compact genome of Giardia muris reveals important steps in the evolution of intestinal protozoan parasites.</title>
        <authorList>
            <person name="Xu F."/>
            <person name="Jimenez-Gonzalez A."/>
            <person name="Einarsson E."/>
            <person name="Astvaldsson A."/>
            <person name="Peirasmaki D."/>
            <person name="Eckmann L."/>
            <person name="Andersson J.O."/>
            <person name="Svard S.G."/>
            <person name="Jerlstrom-Hultqvist J."/>
        </authorList>
    </citation>
    <scope>NUCLEOTIDE SEQUENCE [LARGE SCALE GENOMIC DNA]</scope>
    <source>
        <strain evidence="2 3">Roberts-Thomson</strain>
    </source>
</reference>
<dbReference type="Proteomes" id="UP000315496">
    <property type="component" value="Chromosome 1"/>
</dbReference>
<evidence type="ECO:0000256" key="1">
    <source>
        <dbReference type="SAM" id="Coils"/>
    </source>
</evidence>
<dbReference type="VEuPathDB" id="GiardiaDB:GMRT_11448"/>
<dbReference type="InterPro" id="IPR002110">
    <property type="entry name" value="Ankyrin_rpt"/>
</dbReference>
<keyword evidence="3" id="KW-1185">Reference proteome</keyword>
<gene>
    <name evidence="2" type="ORF">GMRT_11448</name>
</gene>
<accession>A0A4Z1SV42</accession>
<dbReference type="PANTHER" id="PTHR24120">
    <property type="entry name" value="GH07239P"/>
    <property type="match status" value="1"/>
</dbReference>
<dbReference type="InterPro" id="IPR036770">
    <property type="entry name" value="Ankyrin_rpt-contain_sf"/>
</dbReference>
<name>A0A4Z1SV42_GIAMU</name>
<feature type="coiled-coil region" evidence="1">
    <location>
        <begin position="182"/>
        <end position="247"/>
    </location>
</feature>
<dbReference type="AlphaFoldDB" id="A0A4Z1SV42"/>
<dbReference type="OrthoDB" id="823504at2759"/>
<proteinExistence type="predicted"/>